<comment type="function">
    <text evidence="6">Required for maturation of ribosomal RNAs and formation of the large ribosomal subunit.</text>
</comment>
<keyword evidence="2 6" id="KW-0698">rRNA processing</keyword>
<dbReference type="EMBL" id="BLLK01000045">
    <property type="protein sequence ID" value="GFH51901.1"/>
    <property type="molecule type" value="Genomic_DNA"/>
</dbReference>
<feature type="compositionally biased region" description="Acidic residues" evidence="8">
    <location>
        <begin position="85"/>
        <end position="102"/>
    </location>
</feature>
<keyword evidence="5 6" id="KW-0539">Nucleus</keyword>
<feature type="repeat" description="WD" evidence="7">
    <location>
        <begin position="748"/>
        <end position="779"/>
    </location>
</feature>
<name>A0AAD3H6C6_9STRA</name>
<dbReference type="InterPro" id="IPR036322">
    <property type="entry name" value="WD40_repeat_dom_sf"/>
</dbReference>
<dbReference type="HAMAP" id="MF_03027">
    <property type="entry name" value="BOP1"/>
    <property type="match status" value="1"/>
</dbReference>
<feature type="domain" description="BOP1 N-terminal" evidence="9">
    <location>
        <begin position="167"/>
        <end position="448"/>
    </location>
</feature>
<comment type="similarity">
    <text evidence="6">Belongs to the WD repeat BOP1/ERB1 family.</text>
</comment>
<evidence type="ECO:0000256" key="3">
    <source>
        <dbReference type="ARBA" id="ARBA00022574"/>
    </source>
</evidence>
<dbReference type="SMART" id="SM00320">
    <property type="entry name" value="WD40"/>
    <property type="match status" value="6"/>
</dbReference>
<dbReference type="PROSITE" id="PS50082">
    <property type="entry name" value="WD_REPEATS_2"/>
    <property type="match status" value="2"/>
</dbReference>
<dbReference type="Pfam" id="PF00400">
    <property type="entry name" value="WD40"/>
    <property type="match status" value="4"/>
</dbReference>
<dbReference type="InterPro" id="IPR019775">
    <property type="entry name" value="WD40_repeat_CS"/>
</dbReference>
<accession>A0AAD3H6C6</accession>
<dbReference type="SMART" id="SM01035">
    <property type="entry name" value="BOP1NT"/>
    <property type="match status" value="1"/>
</dbReference>
<dbReference type="InterPro" id="IPR012953">
    <property type="entry name" value="BOP1_N_dom"/>
</dbReference>
<dbReference type="Gene3D" id="2.130.10.10">
    <property type="entry name" value="YVTN repeat-like/Quinoprotein amine dehydrogenase"/>
    <property type="match status" value="1"/>
</dbReference>
<dbReference type="GO" id="GO:0000463">
    <property type="term" value="P:maturation of LSU-rRNA from tricistronic rRNA transcript (SSU-rRNA, 5.8S rRNA, LSU-rRNA)"/>
    <property type="evidence" value="ECO:0007669"/>
    <property type="project" value="UniProtKB-UniRule"/>
</dbReference>
<evidence type="ECO:0000313" key="10">
    <source>
        <dbReference type="EMBL" id="GFH51901.1"/>
    </source>
</evidence>
<dbReference type="PROSITE" id="PS00678">
    <property type="entry name" value="WD_REPEATS_1"/>
    <property type="match status" value="1"/>
</dbReference>
<dbReference type="AlphaFoldDB" id="A0AAD3H6C6"/>
<keyword evidence="1 6" id="KW-0690">Ribosome biogenesis</keyword>
<feature type="compositionally biased region" description="Acidic residues" evidence="8">
    <location>
        <begin position="32"/>
        <end position="75"/>
    </location>
</feature>
<comment type="subcellular location">
    <subcellularLocation>
        <location evidence="6">Nucleus</location>
        <location evidence="6">Nucleolus</location>
    </subcellularLocation>
    <subcellularLocation>
        <location evidence="6">Nucleus</location>
        <location evidence="6">Nucleoplasm</location>
    </subcellularLocation>
</comment>
<dbReference type="GO" id="GO:0000466">
    <property type="term" value="P:maturation of 5.8S rRNA from tricistronic rRNA transcript (SSU-rRNA, 5.8S rRNA, LSU-rRNA)"/>
    <property type="evidence" value="ECO:0007669"/>
    <property type="project" value="UniProtKB-UniRule"/>
</dbReference>
<evidence type="ECO:0000256" key="6">
    <source>
        <dbReference type="HAMAP-Rule" id="MF_03027"/>
    </source>
</evidence>
<feature type="region of interest" description="Disordered" evidence="8">
    <location>
        <begin position="1"/>
        <end position="157"/>
    </location>
</feature>
<dbReference type="GO" id="GO:0043021">
    <property type="term" value="F:ribonucleoprotein complex binding"/>
    <property type="evidence" value="ECO:0007669"/>
    <property type="project" value="UniProtKB-UniRule"/>
</dbReference>
<dbReference type="PANTHER" id="PTHR17605:SF0">
    <property type="entry name" value="RIBOSOME BIOGENESIS PROTEIN BOP1"/>
    <property type="match status" value="1"/>
</dbReference>
<dbReference type="Proteomes" id="UP001054902">
    <property type="component" value="Unassembled WGS sequence"/>
</dbReference>
<dbReference type="PROSITE" id="PS50294">
    <property type="entry name" value="WD_REPEATS_REGION"/>
    <property type="match status" value="1"/>
</dbReference>
<evidence type="ECO:0000256" key="5">
    <source>
        <dbReference type="ARBA" id="ARBA00023242"/>
    </source>
</evidence>
<gene>
    <name evidence="10" type="ORF">CTEN210_08377</name>
</gene>
<evidence type="ECO:0000256" key="4">
    <source>
        <dbReference type="ARBA" id="ARBA00022737"/>
    </source>
</evidence>
<dbReference type="SUPFAM" id="SSF50978">
    <property type="entry name" value="WD40 repeat-like"/>
    <property type="match status" value="1"/>
</dbReference>
<sequence length="837" mass="94087">MARKGSKKQKDPEPVIEEEGDDDSSESVYDSGAEEYEIDEEEYDSDAQSDSDEEEESEDEEEFEDQGSDDDEDEVLERQIKAAREEDEDDSGDELEIIDDFENIPRSFSQTKGKRDKDGKVVTKDDEDGVINDPEVSKLMHTDDFSSDDEDAEGEGNRIGRVPLHWYDEYDHIGYDAHGKKVVKQSSKGAGGDLLDQALQNQDDLENKKYIVHDALNDKDVQLTERQLEIIRRVQAGAFAHPEFEAYPDHINYFSGVDQMDFGINGDRYEPKARFQPSKYEKAKVRQMLKKLESGAITMDYLTGKIRDMNDVRREKKEGEDDKPFMMWKGDEEDELHFRKGPMHIAAPKLPPPTHATSYNPPDEYLPTEEDLKEWEDMDVKDRPHGLLIPKKFKNLRSVGAYEHAVRERFERCLDLYLCPRVMKRRLNIDPESLVPSLPKASDLRPFPTSKCIEFDTPYDSDEAPMIRCLTVSPDGQFLASGASDGFVRIWEVQTGRLLRSWNLSKLVSTGEDNDDEAESTNAGPKAVVSLEWNPNRSHHCMLAAVGKCAVVIATGTGGTDDAELTEALLSSAAACSGDGSNVKNAKAKKAVIWKGFDNSSDSDPISAFGGRCGPIVALHTSKDVVSAKWHKKGDYFVTVSPKALSAAVLIHQLNKAASQQPFSKNKGGEVQRACFHPSKPFLFVATKEHIRVYHLVKQTMVRRLLSGCKWISSLDIHPSGDHIIVGSLDRKMVWFDLDLSATPYKTLRYHEKALRSVNFHPRYPLMASSSDDGTVHVFHSMVYSDLMRNPLVVPVKVLRGHSVVNKLGVIASIFHPTQPWLFSAGADGKIHLYQDI</sequence>
<dbReference type="InterPro" id="IPR001680">
    <property type="entry name" value="WD40_rpt"/>
</dbReference>
<dbReference type="InterPro" id="IPR028598">
    <property type="entry name" value="BOP1/Erb1"/>
</dbReference>
<evidence type="ECO:0000256" key="7">
    <source>
        <dbReference type="PROSITE-ProRule" id="PRU00221"/>
    </source>
</evidence>
<evidence type="ECO:0000256" key="2">
    <source>
        <dbReference type="ARBA" id="ARBA00022552"/>
    </source>
</evidence>
<dbReference type="InterPro" id="IPR015943">
    <property type="entry name" value="WD40/YVTN_repeat-like_dom_sf"/>
</dbReference>
<feature type="repeat" description="WD" evidence="7">
    <location>
        <begin position="467"/>
        <end position="501"/>
    </location>
</feature>
<feature type="compositionally biased region" description="Acidic residues" evidence="8">
    <location>
        <begin position="14"/>
        <end position="25"/>
    </location>
</feature>
<keyword evidence="4" id="KW-0677">Repeat</keyword>
<evidence type="ECO:0000259" key="9">
    <source>
        <dbReference type="SMART" id="SM01035"/>
    </source>
</evidence>
<evidence type="ECO:0000313" key="11">
    <source>
        <dbReference type="Proteomes" id="UP001054902"/>
    </source>
</evidence>
<dbReference type="PANTHER" id="PTHR17605">
    <property type="entry name" value="RIBOSOME BIOGENESIS PROTEIN BOP1 BLOCK OF PROLIFERATION 1 PROTEIN"/>
    <property type="match status" value="1"/>
</dbReference>
<dbReference type="GO" id="GO:0005654">
    <property type="term" value="C:nucleoplasm"/>
    <property type="evidence" value="ECO:0007669"/>
    <property type="project" value="UniProtKB-SubCell"/>
</dbReference>
<dbReference type="Pfam" id="PF08145">
    <property type="entry name" value="BOP1NT"/>
    <property type="match status" value="1"/>
</dbReference>
<feature type="compositionally biased region" description="Basic and acidic residues" evidence="8">
    <location>
        <begin position="135"/>
        <end position="144"/>
    </location>
</feature>
<feature type="compositionally biased region" description="Basic and acidic residues" evidence="8">
    <location>
        <begin position="113"/>
        <end position="124"/>
    </location>
</feature>
<proteinExistence type="inferred from homology"/>
<comment type="caution">
    <text evidence="10">The sequence shown here is derived from an EMBL/GenBank/DDBJ whole genome shotgun (WGS) entry which is preliminary data.</text>
</comment>
<reference evidence="10 11" key="1">
    <citation type="journal article" date="2021" name="Sci. Rep.">
        <title>The genome of the diatom Chaetoceros tenuissimus carries an ancient integrated fragment of an extant virus.</title>
        <authorList>
            <person name="Hongo Y."/>
            <person name="Kimura K."/>
            <person name="Takaki Y."/>
            <person name="Yoshida Y."/>
            <person name="Baba S."/>
            <person name="Kobayashi G."/>
            <person name="Nagasaki K."/>
            <person name="Hano T."/>
            <person name="Tomaru Y."/>
        </authorList>
    </citation>
    <scope>NUCLEOTIDE SEQUENCE [LARGE SCALE GENOMIC DNA]</scope>
    <source>
        <strain evidence="10 11">NIES-3715</strain>
    </source>
</reference>
<keyword evidence="11" id="KW-1185">Reference proteome</keyword>
<dbReference type="GO" id="GO:0070545">
    <property type="term" value="C:PeBoW complex"/>
    <property type="evidence" value="ECO:0007669"/>
    <property type="project" value="TreeGrafter"/>
</dbReference>
<dbReference type="FunFam" id="2.130.10.10:FF:000576">
    <property type="entry name" value="Ribosome biogenesis protein ERB1"/>
    <property type="match status" value="1"/>
</dbReference>
<protein>
    <recommendedName>
        <fullName evidence="6">Ribosome biogenesis protein BOP1 homolog</fullName>
    </recommendedName>
</protein>
<feature type="compositionally biased region" description="Acidic residues" evidence="8">
    <location>
        <begin position="145"/>
        <end position="154"/>
    </location>
</feature>
<evidence type="ECO:0000256" key="8">
    <source>
        <dbReference type="SAM" id="MobiDB-lite"/>
    </source>
</evidence>
<dbReference type="GO" id="GO:0030687">
    <property type="term" value="C:preribosome, large subunit precursor"/>
    <property type="evidence" value="ECO:0007669"/>
    <property type="project" value="UniProtKB-UniRule"/>
</dbReference>
<keyword evidence="3 7" id="KW-0853">WD repeat</keyword>
<evidence type="ECO:0000256" key="1">
    <source>
        <dbReference type="ARBA" id="ARBA00022517"/>
    </source>
</evidence>
<organism evidence="10 11">
    <name type="scientific">Chaetoceros tenuissimus</name>
    <dbReference type="NCBI Taxonomy" id="426638"/>
    <lineage>
        <taxon>Eukaryota</taxon>
        <taxon>Sar</taxon>
        <taxon>Stramenopiles</taxon>
        <taxon>Ochrophyta</taxon>
        <taxon>Bacillariophyta</taxon>
        <taxon>Coscinodiscophyceae</taxon>
        <taxon>Chaetocerotophycidae</taxon>
        <taxon>Chaetocerotales</taxon>
        <taxon>Chaetocerotaceae</taxon>
        <taxon>Chaetoceros</taxon>
    </lineage>
</organism>